<sequence>MKLKLDEQGNAVLQDGKPVYVHDDGKEVPFDAPGAMAKIASLNAEAKTHREAKEAAEAKLKAFDGIEDAEAAKKALATVKNLDDKKLVDAGEVEKLKAEVIKTYDEKLAAATAEADKIRSQFHNELIGGSFARSKVIADKLAIPSDVAQAFFGRHFAISEDGKVVAKDAAGNDIYSRTRPGEKADFDEALEALIDAYPNKDSILKGSRSSGGGTQATGGGSGKGSLADCKTEDEKVAFLQSKYGKQ</sequence>
<dbReference type="AlphaFoldDB" id="A0A1A9RIU3"/>
<evidence type="ECO:0000259" key="2">
    <source>
        <dbReference type="Pfam" id="PF20356"/>
    </source>
</evidence>
<protein>
    <recommendedName>
        <fullName evidence="2">DUF6651 domain-containing protein</fullName>
    </recommendedName>
</protein>
<organism evidence="3 4">
    <name type="scientific">Eikenella corrodens</name>
    <dbReference type="NCBI Taxonomy" id="539"/>
    <lineage>
        <taxon>Bacteria</taxon>
        <taxon>Pseudomonadati</taxon>
        <taxon>Pseudomonadota</taxon>
        <taxon>Betaproteobacteria</taxon>
        <taxon>Neisseriales</taxon>
        <taxon>Neisseriaceae</taxon>
        <taxon>Eikenella</taxon>
    </lineage>
</organism>
<dbReference type="OrthoDB" id="5465243at2"/>
<name>A0A1A9RIU3_EIKCO</name>
<accession>A0A1A9RIU3</accession>
<dbReference type="RefSeq" id="WP_064087684.1">
    <property type="nucleotide sequence ID" value="NZ_LXSG01000029.1"/>
</dbReference>
<evidence type="ECO:0000313" key="4">
    <source>
        <dbReference type="Proteomes" id="UP000077589"/>
    </source>
</evidence>
<proteinExistence type="predicted"/>
<dbReference type="InterPro" id="IPR046593">
    <property type="entry name" value="DUF6651"/>
</dbReference>
<dbReference type="Pfam" id="PF20356">
    <property type="entry name" value="DUF6651"/>
    <property type="match status" value="1"/>
</dbReference>
<dbReference type="EMBL" id="LXSG01000029">
    <property type="protein sequence ID" value="OAM19610.1"/>
    <property type="molecule type" value="Genomic_DNA"/>
</dbReference>
<comment type="caution">
    <text evidence="3">The sequence shown here is derived from an EMBL/GenBank/DDBJ whole genome shotgun (WGS) entry which is preliminary data.</text>
</comment>
<feature type="domain" description="DUF6651" evidence="2">
    <location>
        <begin position="112"/>
        <end position="218"/>
    </location>
</feature>
<feature type="compositionally biased region" description="Gly residues" evidence="1">
    <location>
        <begin position="209"/>
        <end position="223"/>
    </location>
</feature>
<evidence type="ECO:0000313" key="3">
    <source>
        <dbReference type="EMBL" id="OAM19610.1"/>
    </source>
</evidence>
<reference evidence="4" key="1">
    <citation type="submission" date="2016-05" db="EMBL/GenBank/DDBJ databases">
        <title>Draft genome of Corynebacterium afermentans subsp. afermentans LCDC 88199T.</title>
        <authorList>
            <person name="Bernier A.-M."/>
            <person name="Bernard K."/>
        </authorList>
    </citation>
    <scope>NUCLEOTIDE SEQUENCE [LARGE SCALE GENOMIC DNA]</scope>
    <source>
        <strain evidence="4">NML04-0072</strain>
    </source>
</reference>
<feature type="region of interest" description="Disordered" evidence="1">
    <location>
        <begin position="204"/>
        <end position="227"/>
    </location>
</feature>
<dbReference type="Proteomes" id="UP000077589">
    <property type="component" value="Unassembled WGS sequence"/>
</dbReference>
<gene>
    <name evidence="3" type="ORF">A7P90_05445</name>
</gene>
<evidence type="ECO:0000256" key="1">
    <source>
        <dbReference type="SAM" id="MobiDB-lite"/>
    </source>
</evidence>